<evidence type="ECO:0000313" key="1">
    <source>
        <dbReference type="EMBL" id="OQU77786.1"/>
    </source>
</evidence>
<dbReference type="Proteomes" id="UP000000768">
    <property type="component" value="Chromosome 9"/>
</dbReference>
<dbReference type="EMBL" id="CM000768">
    <property type="protein sequence ID" value="OQU77786.1"/>
    <property type="molecule type" value="Genomic_DNA"/>
</dbReference>
<accession>A0A1Z5R338</accession>
<keyword evidence="2" id="KW-1185">Reference proteome</keyword>
<dbReference type="AlphaFoldDB" id="A0A1Z5R338"/>
<reference evidence="1 2" key="1">
    <citation type="journal article" date="2009" name="Nature">
        <title>The Sorghum bicolor genome and the diversification of grasses.</title>
        <authorList>
            <person name="Paterson A.H."/>
            <person name="Bowers J.E."/>
            <person name="Bruggmann R."/>
            <person name="Dubchak I."/>
            <person name="Grimwood J."/>
            <person name="Gundlach H."/>
            <person name="Haberer G."/>
            <person name="Hellsten U."/>
            <person name="Mitros T."/>
            <person name="Poliakov A."/>
            <person name="Schmutz J."/>
            <person name="Spannagl M."/>
            <person name="Tang H."/>
            <person name="Wang X."/>
            <person name="Wicker T."/>
            <person name="Bharti A.K."/>
            <person name="Chapman J."/>
            <person name="Feltus F.A."/>
            <person name="Gowik U."/>
            <person name="Grigoriev I.V."/>
            <person name="Lyons E."/>
            <person name="Maher C.A."/>
            <person name="Martis M."/>
            <person name="Narechania A."/>
            <person name="Otillar R.P."/>
            <person name="Penning B.W."/>
            <person name="Salamov A.A."/>
            <person name="Wang Y."/>
            <person name="Zhang L."/>
            <person name="Carpita N.C."/>
            <person name="Freeling M."/>
            <person name="Gingle A.R."/>
            <person name="Hash C.T."/>
            <person name="Keller B."/>
            <person name="Klein P."/>
            <person name="Kresovich S."/>
            <person name="McCann M.C."/>
            <person name="Ming R."/>
            <person name="Peterson D.G."/>
            <person name="Mehboob-ur-Rahman"/>
            <person name="Ware D."/>
            <person name="Westhoff P."/>
            <person name="Mayer K.F."/>
            <person name="Messing J."/>
            <person name="Rokhsar D.S."/>
        </authorList>
    </citation>
    <scope>NUCLEOTIDE SEQUENCE [LARGE SCALE GENOMIC DNA]</scope>
    <source>
        <strain evidence="2">cv. BTx623</strain>
    </source>
</reference>
<gene>
    <name evidence="1" type="ORF">SORBI_3009G102550</name>
</gene>
<dbReference type="Gramene" id="OQU77786">
    <property type="protein sequence ID" value="OQU77786"/>
    <property type="gene ID" value="SORBI_3009G102550"/>
</dbReference>
<dbReference type="InParanoid" id="A0A1Z5R338"/>
<reference evidence="2" key="2">
    <citation type="journal article" date="2018" name="Plant J.">
        <title>The Sorghum bicolor reference genome: improved assembly, gene annotations, a transcriptome atlas, and signatures of genome organization.</title>
        <authorList>
            <person name="McCormick R.F."/>
            <person name="Truong S.K."/>
            <person name="Sreedasyam A."/>
            <person name="Jenkins J."/>
            <person name="Shu S."/>
            <person name="Sims D."/>
            <person name="Kennedy M."/>
            <person name="Amirebrahimi M."/>
            <person name="Weers B.D."/>
            <person name="McKinley B."/>
            <person name="Mattison A."/>
            <person name="Morishige D.T."/>
            <person name="Grimwood J."/>
            <person name="Schmutz J."/>
            <person name="Mullet J.E."/>
        </authorList>
    </citation>
    <scope>NUCLEOTIDE SEQUENCE [LARGE SCALE GENOMIC DNA]</scope>
    <source>
        <strain evidence="2">cv. BTx623</strain>
    </source>
</reference>
<evidence type="ECO:0000313" key="2">
    <source>
        <dbReference type="Proteomes" id="UP000000768"/>
    </source>
</evidence>
<name>A0A1Z5R338_SORBI</name>
<sequence>MNISGKDFEFCMVFFSLHSDQGQPSSTPSTPILLYPLKVPRR</sequence>
<organism evidence="1 2">
    <name type="scientific">Sorghum bicolor</name>
    <name type="common">Sorghum</name>
    <name type="synonym">Sorghum vulgare</name>
    <dbReference type="NCBI Taxonomy" id="4558"/>
    <lineage>
        <taxon>Eukaryota</taxon>
        <taxon>Viridiplantae</taxon>
        <taxon>Streptophyta</taxon>
        <taxon>Embryophyta</taxon>
        <taxon>Tracheophyta</taxon>
        <taxon>Spermatophyta</taxon>
        <taxon>Magnoliopsida</taxon>
        <taxon>Liliopsida</taxon>
        <taxon>Poales</taxon>
        <taxon>Poaceae</taxon>
        <taxon>PACMAD clade</taxon>
        <taxon>Panicoideae</taxon>
        <taxon>Andropogonodae</taxon>
        <taxon>Andropogoneae</taxon>
        <taxon>Sorghinae</taxon>
        <taxon>Sorghum</taxon>
    </lineage>
</organism>
<protein>
    <submittedName>
        <fullName evidence="1">Uncharacterized protein</fullName>
    </submittedName>
</protein>
<proteinExistence type="predicted"/>